<reference evidence="1" key="1">
    <citation type="submission" date="2020-03" db="EMBL/GenBank/DDBJ databases">
        <authorList>
            <person name="Weist P."/>
        </authorList>
    </citation>
    <scope>NUCLEOTIDE SEQUENCE</scope>
</reference>
<organism evidence="1 2">
    <name type="scientific">Pleuronectes platessa</name>
    <name type="common">European plaice</name>
    <dbReference type="NCBI Taxonomy" id="8262"/>
    <lineage>
        <taxon>Eukaryota</taxon>
        <taxon>Metazoa</taxon>
        <taxon>Chordata</taxon>
        <taxon>Craniata</taxon>
        <taxon>Vertebrata</taxon>
        <taxon>Euteleostomi</taxon>
        <taxon>Actinopterygii</taxon>
        <taxon>Neopterygii</taxon>
        <taxon>Teleostei</taxon>
        <taxon>Neoteleostei</taxon>
        <taxon>Acanthomorphata</taxon>
        <taxon>Carangaria</taxon>
        <taxon>Pleuronectiformes</taxon>
        <taxon>Pleuronectoidei</taxon>
        <taxon>Pleuronectidae</taxon>
        <taxon>Pleuronectes</taxon>
    </lineage>
</organism>
<sequence length="124" mass="13496">MLTALAPLAADRRNPGALRGCDFLCSATVRVVNVDAIEPRAAGPAYRHYHILAPTFCPREILTSRSASAHRQQAEGYTEGAQRFWERGADWLSHRARPPLADRTLTAAVPGIAPDMPVFTGHHG</sequence>
<proteinExistence type="predicted"/>
<evidence type="ECO:0000313" key="2">
    <source>
        <dbReference type="Proteomes" id="UP001153269"/>
    </source>
</evidence>
<keyword evidence="2" id="KW-1185">Reference proteome</keyword>
<protein>
    <submittedName>
        <fullName evidence="1">Uncharacterized protein</fullName>
    </submittedName>
</protein>
<accession>A0A9N7YFW8</accession>
<comment type="caution">
    <text evidence="1">The sequence shown here is derived from an EMBL/GenBank/DDBJ whole genome shotgun (WGS) entry which is preliminary data.</text>
</comment>
<dbReference type="Proteomes" id="UP001153269">
    <property type="component" value="Unassembled WGS sequence"/>
</dbReference>
<gene>
    <name evidence="1" type="ORF">PLEPLA_LOCUS11987</name>
</gene>
<dbReference type="AlphaFoldDB" id="A0A9N7YFW8"/>
<evidence type="ECO:0000313" key="1">
    <source>
        <dbReference type="EMBL" id="CAB1424066.1"/>
    </source>
</evidence>
<name>A0A9N7YFW8_PLEPL</name>
<dbReference type="EMBL" id="CADEAL010000702">
    <property type="protein sequence ID" value="CAB1424066.1"/>
    <property type="molecule type" value="Genomic_DNA"/>
</dbReference>